<dbReference type="EMBL" id="JAASQJ010000003">
    <property type="protein sequence ID" value="NIJ54688.1"/>
    <property type="molecule type" value="Genomic_DNA"/>
</dbReference>
<sequence>MSSFFAIFRSQSQKTFSMPDIDILLRLIFGKGNIVRANNFKGAVIALIVAVGITILLIRGEV</sequence>
<keyword evidence="1" id="KW-0812">Transmembrane</keyword>
<evidence type="ECO:0000256" key="1">
    <source>
        <dbReference type="SAM" id="Phobius"/>
    </source>
</evidence>
<name>A0ABX0UQJ8_9BACT</name>
<keyword evidence="3" id="KW-1185">Reference proteome</keyword>
<protein>
    <submittedName>
        <fullName evidence="2">Uncharacterized protein</fullName>
    </submittedName>
</protein>
<keyword evidence="1" id="KW-0472">Membrane</keyword>
<comment type="caution">
    <text evidence="2">The sequence shown here is derived from an EMBL/GenBank/DDBJ whole genome shotgun (WGS) entry which is preliminary data.</text>
</comment>
<dbReference type="Proteomes" id="UP001179181">
    <property type="component" value="Unassembled WGS sequence"/>
</dbReference>
<evidence type="ECO:0000313" key="3">
    <source>
        <dbReference type="Proteomes" id="UP001179181"/>
    </source>
</evidence>
<gene>
    <name evidence="2" type="ORF">FHS68_003870</name>
</gene>
<accession>A0ABX0UQJ8</accession>
<organism evidence="2 3">
    <name type="scientific">Dyadobacter arcticus</name>
    <dbReference type="NCBI Taxonomy" id="1078754"/>
    <lineage>
        <taxon>Bacteria</taxon>
        <taxon>Pseudomonadati</taxon>
        <taxon>Bacteroidota</taxon>
        <taxon>Cytophagia</taxon>
        <taxon>Cytophagales</taxon>
        <taxon>Spirosomataceae</taxon>
        <taxon>Dyadobacter</taxon>
    </lineage>
</organism>
<keyword evidence="1" id="KW-1133">Transmembrane helix</keyword>
<evidence type="ECO:0000313" key="2">
    <source>
        <dbReference type="EMBL" id="NIJ54688.1"/>
    </source>
</evidence>
<proteinExistence type="predicted"/>
<reference evidence="2 3" key="1">
    <citation type="submission" date="2020-03" db="EMBL/GenBank/DDBJ databases">
        <title>Genomic Encyclopedia of Type Strains, Phase IV (KMG-IV): sequencing the most valuable type-strain genomes for metagenomic binning, comparative biology and taxonomic classification.</title>
        <authorList>
            <person name="Goeker M."/>
        </authorList>
    </citation>
    <scope>NUCLEOTIDE SEQUENCE [LARGE SCALE GENOMIC DNA]</scope>
    <source>
        <strain evidence="2 3">DSM 102865</strain>
    </source>
</reference>
<feature type="transmembrane region" description="Helical" evidence="1">
    <location>
        <begin position="40"/>
        <end position="58"/>
    </location>
</feature>